<dbReference type="SMART" id="SM00543">
    <property type="entry name" value="MIF4G"/>
    <property type="match status" value="3"/>
</dbReference>
<dbReference type="InterPro" id="IPR016024">
    <property type="entry name" value="ARM-type_fold"/>
</dbReference>
<sequence>MEEARREELLAKNLAAWEGELFEPKSPDSSFKKNSAFVKRLAKSITKDSQDSIIRDISQLSLSKYTSEIIIAVQEGLIKCKTVDTSAATEIVSLLHQRFCPEFTSKLLTWFYQELESPLNASGPKEEKEHMTKAKVLIRMLTIFAGVGIFHSIHDTLDQPHWVMMRKQTTDSIIVLCLKEVLAFKLRTGITLSLAQTFVKRFSSLVEKDEGIRAVLKTYTEAVVQRTESLHKKVKDLVQRKYKAQIRTGRILEELETELNEMGELLENFKTASEVLAPVLGVDLPLLEEDGMDEEMAEAADSVIISKDGAFQNDEEKRFYQTLPELPQELIDEANADETNVSKGEEMTDFLLQLETASTMKDIDECVFQFWRLKLSNKASKNRLVRHFITSKEIGKCKVYARFIKSNMPYLEDIQEELSTYLDQGFRSQIHHNGLNFKNIVFFCELIKFELVPEHVAFHKIRSLILNLTTPNNIEILSIFFEFCGKYLLNEHNTLMEEMLVLLEMKRKTDKLTINNKMAISNLFLVLKPPSIKSLQSQAKNYTPEQLFLKQIIRNELTSWTVKNIRKIVNAVDLTDPELQKTMMALFTKPNKLRYENVPALSQVLKTMPRNFKIAVVDTVLENILRGMEVNDYRYNRIRLSQCYYISQIYELGIIGVMVVHDLIFKILTFGHPNNSPNPMELSEIDLPDEYFRIQLVCILLQNSSMGSDKMKDRLDVLLHFFDYYIWIKEQPIPKEIDFKIVNCFNKYSFSRAPSGREAIERLSEVVKTKGFAKGEGDDDDDDEDDDDEEEEEDDEDEDDDEDDDDEEDEERSDVDMSKPSDEEKEAQLSYEAYEKKLLEEEEKRIEEKLEKEFKKMVFDSMHAQKSDKAAVDLPKTITVNTPQTGATNGIDTTSGKVAFKLVTRGSKGRLDTRELNVPKDVRLATNVIAGEQKTRLEKEKLTKYILKSATSWD</sequence>
<evidence type="ECO:0000256" key="3">
    <source>
        <dbReference type="SAM" id="MobiDB-lite"/>
    </source>
</evidence>
<dbReference type="InterPro" id="IPR003890">
    <property type="entry name" value="MIF4G-like_typ-3"/>
</dbReference>
<evidence type="ECO:0000256" key="1">
    <source>
        <dbReference type="ARBA" id="ARBA00004496"/>
    </source>
</evidence>
<comment type="subcellular location">
    <subcellularLocation>
        <location evidence="1">Cytoplasm</location>
    </subcellularLocation>
</comment>
<feature type="domain" description="MIF4G" evidence="4">
    <location>
        <begin position="547"/>
        <end position="770"/>
    </location>
</feature>
<dbReference type="PhylomeDB" id="A0A061BBW5"/>
<accession>A0A061BBW5</accession>
<dbReference type="Pfam" id="PF02854">
    <property type="entry name" value="MIF4G"/>
    <property type="match status" value="2"/>
</dbReference>
<evidence type="ECO:0000256" key="2">
    <source>
        <dbReference type="ARBA" id="ARBA00022490"/>
    </source>
</evidence>
<feature type="domain" description="MIF4G" evidence="4">
    <location>
        <begin position="344"/>
        <end position="530"/>
    </location>
</feature>
<gene>
    <name evidence="5" type="ORF">CYFA0S_32e00386g</name>
</gene>
<dbReference type="Gene3D" id="1.25.40.180">
    <property type="match status" value="3"/>
</dbReference>
<dbReference type="VEuPathDB" id="FungiDB:BON22_5251"/>
<evidence type="ECO:0000259" key="4">
    <source>
        <dbReference type="SMART" id="SM00543"/>
    </source>
</evidence>
<dbReference type="SUPFAM" id="SSF48371">
    <property type="entry name" value="ARM repeat"/>
    <property type="match status" value="2"/>
</dbReference>
<keyword evidence="2" id="KW-0963">Cytoplasm</keyword>
<organism evidence="5">
    <name type="scientific">Cyberlindnera fabianii</name>
    <name type="common">Yeast</name>
    <name type="synonym">Hansenula fabianii</name>
    <dbReference type="NCBI Taxonomy" id="36022"/>
    <lineage>
        <taxon>Eukaryota</taxon>
        <taxon>Fungi</taxon>
        <taxon>Dikarya</taxon>
        <taxon>Ascomycota</taxon>
        <taxon>Saccharomycotina</taxon>
        <taxon>Saccharomycetes</taxon>
        <taxon>Phaffomycetales</taxon>
        <taxon>Phaffomycetaceae</taxon>
        <taxon>Cyberlindnera</taxon>
    </lineage>
</organism>
<dbReference type="GO" id="GO:0003723">
    <property type="term" value="F:RNA binding"/>
    <property type="evidence" value="ECO:0007669"/>
    <property type="project" value="InterPro"/>
</dbReference>
<feature type="domain" description="MIF4G" evidence="4">
    <location>
        <begin position="31"/>
        <end position="241"/>
    </location>
</feature>
<evidence type="ECO:0000313" key="5">
    <source>
        <dbReference type="EMBL" id="CDR47444.1"/>
    </source>
</evidence>
<dbReference type="InterPro" id="IPR007193">
    <property type="entry name" value="Upf2/Nmd2_C"/>
</dbReference>
<name>A0A061BBW5_CYBFA</name>
<dbReference type="AlphaFoldDB" id="A0A061BBW5"/>
<dbReference type="OrthoDB" id="27832at2759"/>
<proteinExistence type="predicted"/>
<dbReference type="InterPro" id="IPR039762">
    <property type="entry name" value="Nmd2/UPF2"/>
</dbReference>
<feature type="compositionally biased region" description="Acidic residues" evidence="3">
    <location>
        <begin position="777"/>
        <end position="813"/>
    </location>
</feature>
<protein>
    <submittedName>
        <fullName evidence="5">CYFA0S32e00386g1_1</fullName>
    </submittedName>
</protein>
<dbReference type="GO" id="GO:0000184">
    <property type="term" value="P:nuclear-transcribed mRNA catabolic process, nonsense-mediated decay"/>
    <property type="evidence" value="ECO:0007669"/>
    <property type="project" value="InterPro"/>
</dbReference>
<dbReference type="EMBL" id="LK052917">
    <property type="protein sequence ID" value="CDR47444.1"/>
    <property type="molecule type" value="Genomic_DNA"/>
</dbReference>
<dbReference type="Pfam" id="PF04050">
    <property type="entry name" value="Upf2"/>
    <property type="match status" value="1"/>
</dbReference>
<dbReference type="PANTHER" id="PTHR12839:SF7">
    <property type="entry name" value="REGULATOR OF NONSENSE TRANSCRIPTS 2"/>
    <property type="match status" value="1"/>
</dbReference>
<dbReference type="GO" id="GO:0035145">
    <property type="term" value="C:exon-exon junction complex"/>
    <property type="evidence" value="ECO:0007669"/>
    <property type="project" value="TreeGrafter"/>
</dbReference>
<feature type="region of interest" description="Disordered" evidence="3">
    <location>
        <begin position="770"/>
        <end position="828"/>
    </location>
</feature>
<reference evidence="5" key="1">
    <citation type="journal article" date="2014" name="Genome Announc.">
        <title>Genome sequence of the yeast Cyberlindnera fabianii (Hansenula fabianii).</title>
        <authorList>
            <person name="Freel K.C."/>
            <person name="Sarilar V."/>
            <person name="Neuveglise C."/>
            <person name="Devillers H."/>
            <person name="Friedrich A."/>
            <person name="Schacherer J."/>
        </authorList>
    </citation>
    <scope>NUCLEOTIDE SEQUENCE</scope>
    <source>
        <strain evidence="5">YJS4271</strain>
    </source>
</reference>
<dbReference type="PANTHER" id="PTHR12839">
    <property type="entry name" value="NONSENSE-MEDIATED MRNA DECAY PROTEIN 2 UP-FRAMESHIFT SUPPRESSOR 2"/>
    <property type="match status" value="1"/>
</dbReference>
<dbReference type="GO" id="GO:0005737">
    <property type="term" value="C:cytoplasm"/>
    <property type="evidence" value="ECO:0007669"/>
    <property type="project" value="UniProtKB-SubCell"/>
</dbReference>